<sequence>MRDATVMMASAARAIRSGLWHAHARRRLASSARERAQRELDVRLALSRAVSPTIAAVRSVAAADDGSVSVDLALRSGATPGRDALVSAATSALRALPWVRDTRCLLSLLPPRRASDAGPASLAAVSHVIGVSSCKGGVGKSTVALNLAFALARMGGRVGLLDADIYGPSLPSMVTLPEGALPVVRSSTTKLLRPPEVAGVRVMSFGFIAKGASRGEPAPALVRGPVASTTVQQLAAGTEWGELDVLVVDMPPGTGDIMLTLCQSVGLSGAVVVTTPGKLAAADTAKGLELLHQARVPVLALVENLAYFEEPSTGVRHRLFGRSYARELATSAQLAHGAAAADGGAAAEATEAGGAFELPIDAAMTEALERAQPLVLAAPDSPSARAFARLAGFVTRAAEEGRAAHNERPNVSYRAADGAVVLRYVSGAQEGREYAVPAARLRASARDAVSASQRAAAIATDGAEPLGRARSAAPSGPKSDAAGASVRPLDISPRGNYGVAIRWSDGHQSAIFPYDQIIELAEDEERRAQGQAGAGRALDSGVARAT</sequence>
<dbReference type="EMBL" id="JAGTXO010000042">
    <property type="protein sequence ID" value="KAG8459331.1"/>
    <property type="molecule type" value="Genomic_DNA"/>
</dbReference>
<feature type="domain" description="Gamma-butyrobetaine hydroxylase-like N-terminal" evidence="8">
    <location>
        <begin position="429"/>
        <end position="516"/>
    </location>
</feature>
<evidence type="ECO:0000256" key="4">
    <source>
        <dbReference type="ARBA" id="ARBA00023004"/>
    </source>
</evidence>
<comment type="caution">
    <text evidence="9">The sequence shown here is derived from an EMBL/GenBank/DDBJ whole genome shotgun (WGS) entry which is preliminary data.</text>
</comment>
<evidence type="ECO:0000256" key="7">
    <source>
        <dbReference type="SAM" id="MobiDB-lite"/>
    </source>
</evidence>
<keyword evidence="10" id="KW-1185">Reference proteome</keyword>
<name>A0A8J5X6C1_DIALT</name>
<dbReference type="SUPFAM" id="SSF52540">
    <property type="entry name" value="P-loop containing nucleoside triphosphate hydrolases"/>
    <property type="match status" value="1"/>
</dbReference>
<keyword evidence="2" id="KW-0547">Nucleotide-binding</keyword>
<reference evidence="9" key="1">
    <citation type="submission" date="2021-05" db="EMBL/GenBank/DDBJ databases">
        <title>The genome of the haptophyte Pavlova lutheri (Diacronema luteri, Pavlovales) - a model for lipid biosynthesis in eukaryotic algae.</title>
        <authorList>
            <person name="Hulatt C.J."/>
            <person name="Posewitz M.C."/>
        </authorList>
    </citation>
    <scope>NUCLEOTIDE SEQUENCE</scope>
    <source>
        <strain evidence="9">NIVA-4/92</strain>
    </source>
</reference>
<dbReference type="Proteomes" id="UP000751190">
    <property type="component" value="Unassembled WGS sequence"/>
</dbReference>
<dbReference type="OrthoDB" id="1741334at2759"/>
<dbReference type="HAMAP" id="MF_02040">
    <property type="entry name" value="Mrp_NBP35"/>
    <property type="match status" value="1"/>
</dbReference>
<dbReference type="GO" id="GO:0016226">
    <property type="term" value="P:iron-sulfur cluster assembly"/>
    <property type="evidence" value="ECO:0007669"/>
    <property type="project" value="InterPro"/>
</dbReference>
<dbReference type="GO" id="GO:0046872">
    <property type="term" value="F:metal ion binding"/>
    <property type="evidence" value="ECO:0007669"/>
    <property type="project" value="UniProtKB-KW"/>
</dbReference>
<organism evidence="9 10">
    <name type="scientific">Diacronema lutheri</name>
    <name type="common">Unicellular marine alga</name>
    <name type="synonym">Monochrysis lutheri</name>
    <dbReference type="NCBI Taxonomy" id="2081491"/>
    <lineage>
        <taxon>Eukaryota</taxon>
        <taxon>Haptista</taxon>
        <taxon>Haptophyta</taxon>
        <taxon>Pavlovophyceae</taxon>
        <taxon>Pavlovales</taxon>
        <taxon>Pavlovaceae</taxon>
        <taxon>Diacronema</taxon>
    </lineage>
</organism>
<feature type="region of interest" description="Disordered" evidence="7">
    <location>
        <begin position="460"/>
        <end position="488"/>
    </location>
</feature>
<dbReference type="InterPro" id="IPR010376">
    <property type="entry name" value="GBBH-like_N"/>
</dbReference>
<dbReference type="CDD" id="cd02037">
    <property type="entry name" value="Mrp_NBP35"/>
    <property type="match status" value="1"/>
</dbReference>
<evidence type="ECO:0000256" key="2">
    <source>
        <dbReference type="ARBA" id="ARBA00022741"/>
    </source>
</evidence>
<feature type="region of interest" description="Disordered" evidence="7">
    <location>
        <begin position="525"/>
        <end position="546"/>
    </location>
</feature>
<evidence type="ECO:0000313" key="9">
    <source>
        <dbReference type="EMBL" id="KAG8459331.1"/>
    </source>
</evidence>
<dbReference type="InterPro" id="IPR027417">
    <property type="entry name" value="P-loop_NTPase"/>
</dbReference>
<evidence type="ECO:0000256" key="6">
    <source>
        <dbReference type="ARBA" id="ARBA00024036"/>
    </source>
</evidence>
<proteinExistence type="inferred from homology"/>
<keyword evidence="1" id="KW-0479">Metal-binding</keyword>
<dbReference type="Gene3D" id="3.30.2020.30">
    <property type="match status" value="1"/>
</dbReference>
<dbReference type="InterPro" id="IPR038492">
    <property type="entry name" value="GBBH-like_N_sf"/>
</dbReference>
<dbReference type="Pfam" id="PF06155">
    <property type="entry name" value="GBBH-like_N"/>
    <property type="match status" value="1"/>
</dbReference>
<evidence type="ECO:0000256" key="3">
    <source>
        <dbReference type="ARBA" id="ARBA00022840"/>
    </source>
</evidence>
<dbReference type="PROSITE" id="PS01215">
    <property type="entry name" value="MRP"/>
    <property type="match status" value="1"/>
</dbReference>
<evidence type="ECO:0000256" key="1">
    <source>
        <dbReference type="ARBA" id="ARBA00022723"/>
    </source>
</evidence>
<keyword evidence="3" id="KW-0067">ATP-binding</keyword>
<protein>
    <recommendedName>
        <fullName evidence="8">Gamma-butyrobetaine hydroxylase-like N-terminal domain-containing protein</fullName>
    </recommendedName>
</protein>
<dbReference type="Gene3D" id="3.40.50.300">
    <property type="entry name" value="P-loop containing nucleotide triphosphate hydrolases"/>
    <property type="match status" value="1"/>
</dbReference>
<evidence type="ECO:0000259" key="8">
    <source>
        <dbReference type="Pfam" id="PF06155"/>
    </source>
</evidence>
<dbReference type="PANTHER" id="PTHR42961:SF2">
    <property type="entry name" value="IRON-SULFUR PROTEIN NUBPL"/>
    <property type="match status" value="1"/>
</dbReference>
<dbReference type="GO" id="GO:0051539">
    <property type="term" value="F:4 iron, 4 sulfur cluster binding"/>
    <property type="evidence" value="ECO:0007669"/>
    <property type="project" value="TreeGrafter"/>
</dbReference>
<dbReference type="GO" id="GO:0005524">
    <property type="term" value="F:ATP binding"/>
    <property type="evidence" value="ECO:0007669"/>
    <property type="project" value="UniProtKB-KW"/>
</dbReference>
<keyword evidence="5" id="KW-0411">Iron-sulfur</keyword>
<keyword evidence="4" id="KW-0408">Iron</keyword>
<dbReference type="OMA" id="PCETEAG"/>
<dbReference type="AlphaFoldDB" id="A0A8J5X6C1"/>
<evidence type="ECO:0000313" key="10">
    <source>
        <dbReference type="Proteomes" id="UP000751190"/>
    </source>
</evidence>
<dbReference type="InterPro" id="IPR000808">
    <property type="entry name" value="Mrp-like_CS"/>
</dbReference>
<dbReference type="PANTHER" id="PTHR42961">
    <property type="entry name" value="IRON-SULFUR PROTEIN NUBPL"/>
    <property type="match status" value="1"/>
</dbReference>
<comment type="similarity">
    <text evidence="6">Belongs to the Mrp/NBP35 ATP-binding proteins family.</text>
</comment>
<dbReference type="GO" id="GO:0140663">
    <property type="term" value="F:ATP-dependent FeS chaperone activity"/>
    <property type="evidence" value="ECO:0007669"/>
    <property type="project" value="InterPro"/>
</dbReference>
<dbReference type="Pfam" id="PF10609">
    <property type="entry name" value="ParA"/>
    <property type="match status" value="1"/>
</dbReference>
<gene>
    <name evidence="9" type="ORF">KFE25_014176</name>
</gene>
<dbReference type="InterPro" id="IPR019591">
    <property type="entry name" value="Mrp/NBP35_ATP-bd"/>
</dbReference>
<dbReference type="InterPro" id="IPR033756">
    <property type="entry name" value="YlxH/NBP35"/>
</dbReference>
<evidence type="ECO:0000256" key="5">
    <source>
        <dbReference type="ARBA" id="ARBA00023014"/>
    </source>
</evidence>
<accession>A0A8J5X6C1</accession>
<dbReference type="InterPro" id="IPR044304">
    <property type="entry name" value="NUBPL-like"/>
</dbReference>